<gene>
    <name evidence="1" type="ORF">CHS0354_031926</name>
</gene>
<proteinExistence type="predicted"/>
<evidence type="ECO:0000313" key="1">
    <source>
        <dbReference type="EMBL" id="KAK3581578.1"/>
    </source>
</evidence>
<dbReference type="Proteomes" id="UP001195483">
    <property type="component" value="Unassembled WGS sequence"/>
</dbReference>
<dbReference type="EMBL" id="JAEAOA010001897">
    <property type="protein sequence ID" value="KAK3581578.1"/>
    <property type="molecule type" value="Genomic_DNA"/>
</dbReference>
<evidence type="ECO:0000313" key="2">
    <source>
        <dbReference type="Proteomes" id="UP001195483"/>
    </source>
</evidence>
<keyword evidence="2" id="KW-1185">Reference proteome</keyword>
<comment type="caution">
    <text evidence="1">The sequence shown here is derived from an EMBL/GenBank/DDBJ whole genome shotgun (WGS) entry which is preliminary data.</text>
</comment>
<reference evidence="1" key="2">
    <citation type="journal article" date="2021" name="Genome Biol. Evol.">
        <title>Developing a high-quality reference genome for a parasitic bivalve with doubly uniparental inheritance (Bivalvia: Unionida).</title>
        <authorList>
            <person name="Smith C.H."/>
        </authorList>
    </citation>
    <scope>NUCLEOTIDE SEQUENCE</scope>
    <source>
        <strain evidence="1">CHS0354</strain>
        <tissue evidence="1">Mantle</tissue>
    </source>
</reference>
<name>A0AAE0VKG0_9BIVA</name>
<protein>
    <recommendedName>
        <fullName evidence="3">Fibronectin type-III domain-containing protein</fullName>
    </recommendedName>
</protein>
<reference evidence="1" key="3">
    <citation type="submission" date="2023-05" db="EMBL/GenBank/DDBJ databases">
        <authorList>
            <person name="Smith C.H."/>
        </authorList>
    </citation>
    <scope>NUCLEOTIDE SEQUENCE</scope>
    <source>
        <strain evidence="1">CHS0354</strain>
        <tissue evidence="1">Mantle</tissue>
    </source>
</reference>
<reference evidence="1" key="1">
    <citation type="journal article" date="2021" name="Genome Biol. Evol.">
        <title>A High-Quality Reference Genome for a Parasitic Bivalve with Doubly Uniparental Inheritance (Bivalvia: Unionida).</title>
        <authorList>
            <person name="Smith C.H."/>
        </authorList>
    </citation>
    <scope>NUCLEOTIDE SEQUENCE</scope>
    <source>
        <strain evidence="1">CHS0354</strain>
    </source>
</reference>
<sequence length="230" mass="25467">MRCHNQAGLYSVKSSDGLLIVTTPPNTESVVLALVPQSITEYTPEDCYQSNNTNIRLKWTGFEDIIPINRYEVRLKGEGVDLSTIIIGQPQGSYRYTELQKLNLVEGNYTAFVTGINLVDSHSNRVNTTFTVATIPPSRAASKDINIQLDKNARSISLAWPGLFSSNISLYYEVSAGFDCTEIGQWIITTEQQHTFAYADNEITASLMYGIVRAVDSAGQYSTASKYVNI</sequence>
<organism evidence="1 2">
    <name type="scientific">Potamilus streckersoni</name>
    <dbReference type="NCBI Taxonomy" id="2493646"/>
    <lineage>
        <taxon>Eukaryota</taxon>
        <taxon>Metazoa</taxon>
        <taxon>Spiralia</taxon>
        <taxon>Lophotrochozoa</taxon>
        <taxon>Mollusca</taxon>
        <taxon>Bivalvia</taxon>
        <taxon>Autobranchia</taxon>
        <taxon>Heteroconchia</taxon>
        <taxon>Palaeoheterodonta</taxon>
        <taxon>Unionida</taxon>
        <taxon>Unionoidea</taxon>
        <taxon>Unionidae</taxon>
        <taxon>Ambleminae</taxon>
        <taxon>Lampsilini</taxon>
        <taxon>Potamilus</taxon>
    </lineage>
</organism>
<dbReference type="AlphaFoldDB" id="A0AAE0VKG0"/>
<evidence type="ECO:0008006" key="3">
    <source>
        <dbReference type="Google" id="ProtNLM"/>
    </source>
</evidence>
<accession>A0AAE0VKG0</accession>